<name>A0A1I8MMN4_MUSDO</name>
<evidence type="ECO:0000313" key="5">
    <source>
        <dbReference type="RefSeq" id="XP_005177443.1"/>
    </source>
</evidence>
<proteinExistence type="predicted"/>
<accession>A0A1I8MMN4</accession>
<dbReference type="EnsemblMetazoa" id="MDOA006553-RA">
    <property type="protein sequence ID" value="MDOA006553-PA"/>
    <property type="gene ID" value="MDOA006553"/>
</dbReference>
<dbReference type="GeneID" id="101889164"/>
<keyword evidence="2" id="KW-0732">Signal</keyword>
<dbReference type="AlphaFoldDB" id="A0A1I8MMN4"/>
<dbReference type="eggNOG" id="ENOG502T8MP">
    <property type="taxonomic scope" value="Eukaryota"/>
</dbReference>
<dbReference type="Proteomes" id="UP001652621">
    <property type="component" value="Unplaced"/>
</dbReference>
<feature type="transmembrane region" description="Helical" evidence="1">
    <location>
        <begin position="114"/>
        <end position="135"/>
    </location>
</feature>
<feature type="chain" id="PRO_5044560561" evidence="2">
    <location>
        <begin position="21"/>
        <end position="136"/>
    </location>
</feature>
<evidence type="ECO:0000313" key="4">
    <source>
        <dbReference type="Proteomes" id="UP001652621"/>
    </source>
</evidence>
<reference evidence="3" key="1">
    <citation type="submission" date="2020-05" db="UniProtKB">
        <authorList>
            <consortium name="EnsemblMetazoa"/>
        </authorList>
    </citation>
    <scope>IDENTIFICATION</scope>
    <source>
        <strain evidence="3">Aabys</strain>
    </source>
</reference>
<dbReference type="VEuPathDB" id="VectorBase:MDOMA2_016279"/>
<evidence type="ECO:0000256" key="2">
    <source>
        <dbReference type="SAM" id="SignalP"/>
    </source>
</evidence>
<evidence type="ECO:0000313" key="6">
    <source>
        <dbReference type="RefSeq" id="XP_058981155.1"/>
    </source>
</evidence>
<dbReference type="CDD" id="cd00117">
    <property type="entry name" value="TFP"/>
    <property type="match status" value="1"/>
</dbReference>
<feature type="signal peptide" evidence="2">
    <location>
        <begin position="1"/>
        <end position="20"/>
    </location>
</feature>
<keyword evidence="4" id="KW-1185">Reference proteome</keyword>
<dbReference type="VEuPathDB" id="VectorBase:MDOMA2_010404"/>
<dbReference type="RefSeq" id="XP_058981155.1">
    <property type="nucleotide sequence ID" value="XM_059125172.1"/>
</dbReference>
<dbReference type="VEuPathDB" id="VectorBase:MDOA006553"/>
<evidence type="ECO:0000313" key="3">
    <source>
        <dbReference type="EnsemblMetazoa" id="MDOA006553-PA"/>
    </source>
</evidence>
<dbReference type="KEGG" id="mde:101889164"/>
<protein>
    <submittedName>
        <fullName evidence="5">Uncharacterized protein LOC101889164</fullName>
    </submittedName>
    <submittedName>
        <fullName evidence="6">Uncharacterized protein LOC131803682</fullName>
    </submittedName>
</protein>
<keyword evidence="1" id="KW-1133">Transmembrane helix</keyword>
<evidence type="ECO:0000256" key="1">
    <source>
        <dbReference type="SAM" id="Phobius"/>
    </source>
</evidence>
<keyword evidence="1" id="KW-0812">Transmembrane</keyword>
<dbReference type="RefSeq" id="XP_005177443.1">
    <property type="nucleotide sequence ID" value="XM_005177386.3"/>
</dbReference>
<reference evidence="5" key="2">
    <citation type="submission" date="2025-04" db="UniProtKB">
        <authorList>
            <consortium name="RefSeq"/>
        </authorList>
    </citation>
    <scope>IDENTIFICATION</scope>
    <source>
        <strain evidence="5 6">Aabys</strain>
        <tissue evidence="6">Whole body</tissue>
    </source>
</reference>
<keyword evidence="1" id="KW-0472">Membrane</keyword>
<sequence>MYKLVILCSVLGALLQMANSLKCYDCRDEYSCKNASTVECNHTNALLNIYQITKSTKFSCYVGVYTSGGKVVSDVRGCILTNAITCDTPPSNPHWVQKTCNVCSEDLCNDRNSVGTISASAAVMIGVLFVAKLFLY</sequence>
<organism evidence="3">
    <name type="scientific">Musca domestica</name>
    <name type="common">House fly</name>
    <dbReference type="NCBI Taxonomy" id="7370"/>
    <lineage>
        <taxon>Eukaryota</taxon>
        <taxon>Metazoa</taxon>
        <taxon>Ecdysozoa</taxon>
        <taxon>Arthropoda</taxon>
        <taxon>Hexapoda</taxon>
        <taxon>Insecta</taxon>
        <taxon>Pterygota</taxon>
        <taxon>Neoptera</taxon>
        <taxon>Endopterygota</taxon>
        <taxon>Diptera</taxon>
        <taxon>Brachycera</taxon>
        <taxon>Muscomorpha</taxon>
        <taxon>Muscoidea</taxon>
        <taxon>Muscidae</taxon>
        <taxon>Musca</taxon>
    </lineage>
</organism>
<gene>
    <name evidence="3" type="primary">101889164</name>
    <name evidence="5" type="synonym">LOC101889164</name>
    <name evidence="6" type="synonym">LOC131803682</name>
</gene>